<gene>
    <name evidence="4" type="ORF">M406DRAFT_36913</name>
</gene>
<evidence type="ECO:0008006" key="6">
    <source>
        <dbReference type="Google" id="ProtNLM"/>
    </source>
</evidence>
<dbReference type="Proteomes" id="UP000803844">
    <property type="component" value="Unassembled WGS sequence"/>
</dbReference>
<organism evidence="4 5">
    <name type="scientific">Cryphonectria parasitica (strain ATCC 38755 / EP155)</name>
    <dbReference type="NCBI Taxonomy" id="660469"/>
    <lineage>
        <taxon>Eukaryota</taxon>
        <taxon>Fungi</taxon>
        <taxon>Dikarya</taxon>
        <taxon>Ascomycota</taxon>
        <taxon>Pezizomycotina</taxon>
        <taxon>Sordariomycetes</taxon>
        <taxon>Sordariomycetidae</taxon>
        <taxon>Diaporthales</taxon>
        <taxon>Cryphonectriaceae</taxon>
        <taxon>Cryphonectria-Endothia species complex</taxon>
        <taxon>Cryphonectria</taxon>
    </lineage>
</organism>
<comment type="caution">
    <text evidence="4">The sequence shown here is derived from an EMBL/GenBank/DDBJ whole genome shotgun (WGS) entry which is preliminary data.</text>
</comment>
<keyword evidence="2" id="KW-0521">NADP</keyword>
<evidence type="ECO:0000313" key="5">
    <source>
        <dbReference type="Proteomes" id="UP000803844"/>
    </source>
</evidence>
<dbReference type="EMBL" id="MU032347">
    <property type="protein sequence ID" value="KAF3766564.1"/>
    <property type="molecule type" value="Genomic_DNA"/>
</dbReference>
<dbReference type="SUPFAM" id="SSF51735">
    <property type="entry name" value="NAD(P)-binding Rossmann-fold domains"/>
    <property type="match status" value="1"/>
</dbReference>
<proteinExistence type="inferred from homology"/>
<dbReference type="PRINTS" id="PR00081">
    <property type="entry name" value="GDHRDH"/>
</dbReference>
<protein>
    <recommendedName>
        <fullName evidence="6">Short-chain dehydrogenase</fullName>
    </recommendedName>
</protein>
<evidence type="ECO:0000256" key="2">
    <source>
        <dbReference type="ARBA" id="ARBA00022857"/>
    </source>
</evidence>
<dbReference type="GO" id="GO:0016491">
    <property type="term" value="F:oxidoreductase activity"/>
    <property type="evidence" value="ECO:0007669"/>
    <property type="project" value="UniProtKB-KW"/>
</dbReference>
<dbReference type="Pfam" id="PF00106">
    <property type="entry name" value="adh_short"/>
    <property type="match status" value="1"/>
</dbReference>
<dbReference type="Gene3D" id="3.40.50.720">
    <property type="entry name" value="NAD(P)-binding Rossmann-like Domain"/>
    <property type="match status" value="1"/>
</dbReference>
<evidence type="ECO:0000313" key="4">
    <source>
        <dbReference type="EMBL" id="KAF3766564.1"/>
    </source>
</evidence>
<name>A0A9P5CPK0_CRYP1</name>
<comment type="similarity">
    <text evidence="1">Belongs to the short-chain dehydrogenases/reductases (SDR) family.</text>
</comment>
<evidence type="ECO:0000256" key="1">
    <source>
        <dbReference type="ARBA" id="ARBA00006484"/>
    </source>
</evidence>
<dbReference type="GeneID" id="63841140"/>
<accession>A0A9P5CPK0</accession>
<dbReference type="AlphaFoldDB" id="A0A9P5CPK0"/>
<dbReference type="OrthoDB" id="191139at2759"/>
<evidence type="ECO:0000256" key="3">
    <source>
        <dbReference type="ARBA" id="ARBA00023002"/>
    </source>
</evidence>
<keyword evidence="3" id="KW-0560">Oxidoreductase</keyword>
<dbReference type="InterPro" id="IPR002347">
    <property type="entry name" value="SDR_fam"/>
</dbReference>
<sequence>MWPPRPAFTEKDVGDLSGKVMVVTGANAGIGKELAGLLFSKNARVYMAARSEAKAKAAIESIQAAHPRSKGELIYIHLDLADLTTVKASADTFLAREDQLHILFNNAGVMTPPQGSKTAQGYELQLGTNNVGSFLFTKLLTPTLVATAKHSPKDTVRVIWVASFAVILSPKGGLDLNNLDYHVDQSQGVKYAVSKVGNFLHAVEFARRYGAGSDGVVSIALNPGNLTTELQRHHGWLVRKLISTFITYPPIHGAYTELFAGLSDQITAESVKTNNWIIPWGRSTSLERKDIVTAAKPTTEGGAGLAEAFWQWTEDQIKPYA</sequence>
<dbReference type="InterPro" id="IPR036291">
    <property type="entry name" value="NAD(P)-bd_dom_sf"/>
</dbReference>
<dbReference type="PANTHER" id="PTHR24320:SF236">
    <property type="entry name" value="SHORT-CHAIN DEHYDROGENASE-RELATED"/>
    <property type="match status" value="1"/>
</dbReference>
<dbReference type="RefSeq" id="XP_040777525.1">
    <property type="nucleotide sequence ID" value="XM_040924011.1"/>
</dbReference>
<keyword evidence="5" id="KW-1185">Reference proteome</keyword>
<reference evidence="4" key="1">
    <citation type="journal article" date="2020" name="Phytopathology">
        <title>Genome sequence of the chestnut blight fungus Cryphonectria parasitica EP155: A fundamental resource for an archetypical invasive plant pathogen.</title>
        <authorList>
            <person name="Crouch J.A."/>
            <person name="Dawe A."/>
            <person name="Aerts A."/>
            <person name="Barry K."/>
            <person name="Churchill A.C.L."/>
            <person name="Grimwood J."/>
            <person name="Hillman B."/>
            <person name="Milgroom M.G."/>
            <person name="Pangilinan J."/>
            <person name="Smith M."/>
            <person name="Salamov A."/>
            <person name="Schmutz J."/>
            <person name="Yadav J."/>
            <person name="Grigoriev I.V."/>
            <person name="Nuss D."/>
        </authorList>
    </citation>
    <scope>NUCLEOTIDE SEQUENCE</scope>
    <source>
        <strain evidence="4">EP155</strain>
    </source>
</reference>
<dbReference type="PANTHER" id="PTHR24320">
    <property type="entry name" value="RETINOL DEHYDROGENASE"/>
    <property type="match status" value="1"/>
</dbReference>